<dbReference type="GO" id="GO:0003676">
    <property type="term" value="F:nucleic acid binding"/>
    <property type="evidence" value="ECO:0007669"/>
    <property type="project" value="InterPro"/>
</dbReference>
<dbReference type="InterPro" id="IPR052709">
    <property type="entry name" value="Transposase-MT_Hybrid"/>
</dbReference>
<keyword evidence="2" id="KW-1185">Reference proteome</keyword>
<dbReference type="EMBL" id="JAANIA010000170">
    <property type="protein sequence ID" value="KAG5326632.1"/>
    <property type="molecule type" value="Genomic_DNA"/>
</dbReference>
<name>A0A836FVW6_9HYME</name>
<gene>
    <name evidence="1" type="primary">Gvqw3_6</name>
    <name evidence="1" type="ORF">G6Z78_0001120</name>
</gene>
<dbReference type="AlphaFoldDB" id="A0A836FVW6"/>
<proteinExistence type="predicted"/>
<protein>
    <submittedName>
        <fullName evidence="1">GVQW3 protein</fullName>
    </submittedName>
</protein>
<organism evidence="1 2">
    <name type="scientific">Pseudoatta argentina</name>
    <dbReference type="NCBI Taxonomy" id="621737"/>
    <lineage>
        <taxon>Eukaryota</taxon>
        <taxon>Metazoa</taxon>
        <taxon>Ecdysozoa</taxon>
        <taxon>Arthropoda</taxon>
        <taxon>Hexapoda</taxon>
        <taxon>Insecta</taxon>
        <taxon>Pterygota</taxon>
        <taxon>Neoptera</taxon>
        <taxon>Endopterygota</taxon>
        <taxon>Hymenoptera</taxon>
        <taxon>Apocrita</taxon>
        <taxon>Aculeata</taxon>
        <taxon>Formicoidea</taxon>
        <taxon>Formicidae</taxon>
        <taxon>Myrmicinae</taxon>
        <taxon>Pseudoatta</taxon>
    </lineage>
</organism>
<accession>A0A836FVW6</accession>
<dbReference type="PANTHER" id="PTHR46060:SF1">
    <property type="entry name" value="MARINER MOS1 TRANSPOSASE-LIKE PROTEIN"/>
    <property type="match status" value="1"/>
</dbReference>
<evidence type="ECO:0000313" key="2">
    <source>
        <dbReference type="Proteomes" id="UP000668214"/>
    </source>
</evidence>
<feature type="non-terminal residue" evidence="1">
    <location>
        <position position="118"/>
    </location>
</feature>
<evidence type="ECO:0000313" key="1">
    <source>
        <dbReference type="EMBL" id="KAG5326632.1"/>
    </source>
</evidence>
<dbReference type="InterPro" id="IPR036397">
    <property type="entry name" value="RNaseH_sf"/>
</dbReference>
<dbReference type="PANTHER" id="PTHR46060">
    <property type="entry name" value="MARINER MOS1 TRANSPOSASE-LIKE PROTEIN"/>
    <property type="match status" value="1"/>
</dbReference>
<reference evidence="1" key="1">
    <citation type="submission" date="2020-02" db="EMBL/GenBank/DDBJ databases">
        <title>Relaxed selection underlies rapid genomic changes in the transitions from sociality to social parasitism in ants.</title>
        <authorList>
            <person name="Bi X."/>
        </authorList>
    </citation>
    <scope>NUCLEOTIDE SEQUENCE</scope>
    <source>
        <strain evidence="1">BGI-DK2014c</strain>
        <tissue evidence="1">Whole body</tissue>
    </source>
</reference>
<feature type="non-terminal residue" evidence="1">
    <location>
        <position position="1"/>
    </location>
</feature>
<comment type="caution">
    <text evidence="1">The sequence shown here is derived from an EMBL/GenBank/DDBJ whole genome shotgun (WGS) entry which is preliminary data.</text>
</comment>
<dbReference type="Proteomes" id="UP000668214">
    <property type="component" value="Unassembled WGS sequence"/>
</dbReference>
<dbReference type="Gene3D" id="3.30.420.10">
    <property type="entry name" value="Ribonuclease H-like superfamily/Ribonuclease H"/>
    <property type="match status" value="1"/>
</dbReference>
<sequence>MSEQQVPASVAQRVIIKFLTKKGVKPCAILTGLKVQYGDDTLSKTQVFDWAKKFKSGRESVENVSHNRRPRSSVSVTTLEFVRNWLVTQPQSFYEQGINKLPNRWEKCVEREGDYVEK</sequence>